<proteinExistence type="predicted"/>
<protein>
    <submittedName>
        <fullName evidence="1">Uncharacterized protein</fullName>
    </submittedName>
</protein>
<comment type="caution">
    <text evidence="1">The sequence shown here is derived from an EMBL/GenBank/DDBJ whole genome shotgun (WGS) entry which is preliminary data.</text>
</comment>
<accession>A0A0E2AY94</accession>
<reference evidence="1 2" key="1">
    <citation type="submission" date="2012-10" db="EMBL/GenBank/DDBJ databases">
        <authorList>
            <person name="Harkins D.M."/>
            <person name="Durkin A.S."/>
            <person name="Brinkac L.M."/>
            <person name="Selengut J.D."/>
            <person name="Sanka R."/>
            <person name="DePew J."/>
            <person name="Purushe J."/>
            <person name="Peacock S.J."/>
            <person name="Thaipadungpanit J."/>
            <person name="Wuthiekanun V.W."/>
            <person name="Day N.P."/>
            <person name="Vinetz J.M."/>
            <person name="Sutton G.G."/>
            <person name="Nelson W.C."/>
            <person name="Fouts D.E."/>
        </authorList>
    </citation>
    <scope>NUCLEOTIDE SEQUENCE [LARGE SCALE GENOMIC DNA]</scope>
    <source>
        <strain evidence="1 2">H1</strain>
    </source>
</reference>
<evidence type="ECO:0000313" key="2">
    <source>
        <dbReference type="Proteomes" id="UP000006253"/>
    </source>
</evidence>
<gene>
    <name evidence="1" type="ORF">LEP1GSC081_3107</name>
</gene>
<name>A0A0E2AY94_9LEPT</name>
<sequence>MTRVLTKASSVKKFSTNFTKLGLKSTSSFIDFDSFCTGSEIFSFEIGFTTSLKFLVIE</sequence>
<dbReference type="EMBL" id="AHMY02000067">
    <property type="protein sequence ID" value="EKO13822.1"/>
    <property type="molecule type" value="Genomic_DNA"/>
</dbReference>
<dbReference type="AlphaFoldDB" id="A0A0E2AY94"/>
<evidence type="ECO:0000313" key="1">
    <source>
        <dbReference type="EMBL" id="EKO13822.1"/>
    </source>
</evidence>
<organism evidence="1 2">
    <name type="scientific">Leptospira kirschneri str. H1</name>
    <dbReference type="NCBI Taxonomy" id="1049966"/>
    <lineage>
        <taxon>Bacteria</taxon>
        <taxon>Pseudomonadati</taxon>
        <taxon>Spirochaetota</taxon>
        <taxon>Spirochaetia</taxon>
        <taxon>Leptospirales</taxon>
        <taxon>Leptospiraceae</taxon>
        <taxon>Leptospira</taxon>
    </lineage>
</organism>
<dbReference type="Proteomes" id="UP000006253">
    <property type="component" value="Unassembled WGS sequence"/>
</dbReference>